<dbReference type="InterPro" id="IPR051354">
    <property type="entry name" value="Transposase_27_IS1"/>
</dbReference>
<dbReference type="Proteomes" id="UP000199469">
    <property type="component" value="Unassembled WGS sequence"/>
</dbReference>
<protein>
    <submittedName>
        <fullName evidence="2">Transposase and inactivated derivatives, IS1 family</fullName>
    </submittedName>
</protein>
<dbReference type="RefSeq" id="WP_089791956.1">
    <property type="nucleotide sequence ID" value="NZ_FOIU01000001.1"/>
</dbReference>
<dbReference type="AlphaFoldDB" id="A0A1I0QLA0"/>
<evidence type="ECO:0000313" key="2">
    <source>
        <dbReference type="EMBL" id="SEW27849.1"/>
    </source>
</evidence>
<evidence type="ECO:0000259" key="1">
    <source>
        <dbReference type="Pfam" id="PF12759"/>
    </source>
</evidence>
<dbReference type="STRING" id="356305.SAMN05421841_1980"/>
<dbReference type="Pfam" id="PF12759">
    <property type="entry name" value="HTH_Tnp_IS1"/>
    <property type="match status" value="1"/>
</dbReference>
<dbReference type="InterPro" id="IPR024431">
    <property type="entry name" value="InsA_HTH_dom"/>
</dbReference>
<dbReference type="NCBIfam" id="NF033558">
    <property type="entry name" value="transpos_IS1"/>
    <property type="match status" value="1"/>
</dbReference>
<dbReference type="OrthoDB" id="1086493at2"/>
<dbReference type="GO" id="GO:0003677">
    <property type="term" value="F:DNA binding"/>
    <property type="evidence" value="ECO:0007669"/>
    <property type="project" value="InterPro"/>
</dbReference>
<evidence type="ECO:0000313" key="3">
    <source>
        <dbReference type="Proteomes" id="UP000199469"/>
    </source>
</evidence>
<name>A0A1I0QLA0_9FLAO</name>
<organism evidence="2 3">
    <name type="scientific">Chryseobacterium wanjuense</name>
    <dbReference type="NCBI Taxonomy" id="356305"/>
    <lineage>
        <taxon>Bacteria</taxon>
        <taxon>Pseudomonadati</taxon>
        <taxon>Bacteroidota</taxon>
        <taxon>Flavobacteriia</taxon>
        <taxon>Flavobacteriales</taxon>
        <taxon>Weeksellaceae</taxon>
        <taxon>Chryseobacterium group</taxon>
        <taxon>Chryseobacterium</taxon>
    </lineage>
</organism>
<dbReference type="GO" id="GO:0006313">
    <property type="term" value="P:DNA transposition"/>
    <property type="evidence" value="ECO:0007669"/>
    <property type="project" value="InterPro"/>
</dbReference>
<keyword evidence="3" id="KW-1185">Reference proteome</keyword>
<feature type="domain" description="Insertion element IS1 protein InsA helix-turn-helix" evidence="1">
    <location>
        <begin position="44"/>
        <end position="83"/>
    </location>
</feature>
<dbReference type="EMBL" id="FOIU01000001">
    <property type="protein sequence ID" value="SEW27849.1"/>
    <property type="molecule type" value="Genomic_DNA"/>
</dbReference>
<accession>A0A1I0QLA0</accession>
<sequence>MQVKVYSCSRCVGMSSRLIKYGKTSYGKQRYQCKSCKITSVFEYRYNAYRKDINQKIILLTKEGLGIRSTARILKISATTLLKRIIVIANNIFQPAIRYYQSYELDEFKLFVRKKSNPMWLVYAINKTTKHVAGFYIGKRNNKTLNAVVKTLLNSKARIIYTDRLRNYQYLIPKEIHSTKRFGTNGIERKNLNLRTHLKRLNRKTICFSRSLLILNSILKIYFWKY</sequence>
<dbReference type="Pfam" id="PF03400">
    <property type="entry name" value="DDE_Tnp_IS1"/>
    <property type="match status" value="1"/>
</dbReference>
<dbReference type="PANTHER" id="PTHR33293:SF2">
    <property type="entry name" value="TRANSPOSASE"/>
    <property type="match status" value="1"/>
</dbReference>
<gene>
    <name evidence="2" type="ORF">SAMN05421841_1980</name>
</gene>
<proteinExistence type="predicted"/>
<dbReference type="PANTHER" id="PTHR33293">
    <property type="entry name" value="INSERTION ELEMENT IS1 1 PROTEIN INSB-RELATED"/>
    <property type="match status" value="1"/>
</dbReference>
<dbReference type="InterPro" id="IPR005063">
    <property type="entry name" value="Transposase_27"/>
</dbReference>
<reference evidence="3" key="1">
    <citation type="submission" date="2016-10" db="EMBL/GenBank/DDBJ databases">
        <authorList>
            <person name="Varghese N."/>
            <person name="Submissions S."/>
        </authorList>
    </citation>
    <scope>NUCLEOTIDE SEQUENCE [LARGE SCALE GENOMIC DNA]</scope>
    <source>
        <strain evidence="3">DSM 17724</strain>
    </source>
</reference>
<dbReference type="GO" id="GO:0004803">
    <property type="term" value="F:transposase activity"/>
    <property type="evidence" value="ECO:0007669"/>
    <property type="project" value="InterPro"/>
</dbReference>